<dbReference type="PANTHER" id="PTHR32208:SF21">
    <property type="entry name" value="LOW QUALITY PROTEIN: ALDEHYDE OXIDASE GLOX-LIKE"/>
    <property type="match status" value="1"/>
</dbReference>
<dbReference type="OrthoDB" id="272370at2759"/>
<protein>
    <submittedName>
        <fullName evidence="5">Inositol-pentakisphosphate 2-kinase</fullName>
    </submittedName>
</protein>
<dbReference type="GO" id="GO:0005524">
    <property type="term" value="F:ATP binding"/>
    <property type="evidence" value="ECO:0007669"/>
    <property type="project" value="InterPro"/>
</dbReference>
<dbReference type="EMBL" id="LHPG02000005">
    <property type="protein sequence ID" value="PRW58264.1"/>
    <property type="molecule type" value="Genomic_DNA"/>
</dbReference>
<proteinExistence type="predicted"/>
<dbReference type="InterPro" id="IPR043001">
    <property type="entry name" value="IP5_2-K_N_lobe"/>
</dbReference>
<keyword evidence="1" id="KW-0732">Signal</keyword>
<feature type="domain" description="Glyoxal oxidase N-terminal" evidence="3">
    <location>
        <begin position="448"/>
        <end position="712"/>
    </location>
</feature>
<dbReference type="SUPFAM" id="SSF50965">
    <property type="entry name" value="Galactose oxidase, central domain"/>
    <property type="match status" value="1"/>
</dbReference>
<dbReference type="Gene3D" id="2.60.40.10">
    <property type="entry name" value="Immunoglobulins"/>
    <property type="match status" value="1"/>
</dbReference>
<dbReference type="Proteomes" id="UP000239899">
    <property type="component" value="Unassembled WGS sequence"/>
</dbReference>
<reference evidence="5 6" key="1">
    <citation type="journal article" date="2018" name="Plant J.">
        <title>Genome sequences of Chlorella sorokiniana UTEX 1602 and Micractinium conductrix SAG 241.80: implications to maltose excretion by a green alga.</title>
        <authorList>
            <person name="Arriola M.B."/>
            <person name="Velmurugan N."/>
            <person name="Zhang Y."/>
            <person name="Plunkett M.H."/>
            <person name="Hondzo H."/>
            <person name="Barney B.M."/>
        </authorList>
    </citation>
    <scope>NUCLEOTIDE SEQUENCE [LARGE SCALE GENOMIC DNA]</scope>
    <source>
        <strain evidence="6">UTEX 1602</strain>
    </source>
</reference>
<feature type="domain" description="Galactose oxidase-like Early set" evidence="4">
    <location>
        <begin position="821"/>
        <end position="910"/>
    </location>
</feature>
<dbReference type="CDD" id="cd02851">
    <property type="entry name" value="E_set_GO_C"/>
    <property type="match status" value="1"/>
</dbReference>
<evidence type="ECO:0000256" key="2">
    <source>
        <dbReference type="SAM" id="MobiDB-lite"/>
    </source>
</evidence>
<dbReference type="PANTHER" id="PTHR32208">
    <property type="entry name" value="SECRETED PROTEIN-RELATED"/>
    <property type="match status" value="1"/>
</dbReference>
<feature type="region of interest" description="Disordered" evidence="2">
    <location>
        <begin position="169"/>
        <end position="201"/>
    </location>
</feature>
<evidence type="ECO:0000259" key="3">
    <source>
        <dbReference type="Pfam" id="PF07250"/>
    </source>
</evidence>
<evidence type="ECO:0000313" key="5">
    <source>
        <dbReference type="EMBL" id="PRW58264.1"/>
    </source>
</evidence>
<dbReference type="GO" id="GO:0035299">
    <property type="term" value="F:inositol-1,3,4,5,6-pentakisphosphate 2-kinase activity"/>
    <property type="evidence" value="ECO:0007669"/>
    <property type="project" value="InterPro"/>
</dbReference>
<accession>A0A2P6TW28</accession>
<dbReference type="Pfam" id="PF06090">
    <property type="entry name" value="Ins_P5_2-kin"/>
    <property type="match status" value="1"/>
</dbReference>
<dbReference type="STRING" id="3076.A0A2P6TW28"/>
<dbReference type="Gene3D" id="3.30.200.110">
    <property type="entry name" value="Inositol-pentakisphosphate 2-kinase, N-lobe"/>
    <property type="match status" value="1"/>
</dbReference>
<comment type="caution">
    <text evidence="5">The sequence shown here is derived from an EMBL/GenBank/DDBJ whole genome shotgun (WGS) entry which is preliminary data.</text>
</comment>
<dbReference type="InterPro" id="IPR014756">
    <property type="entry name" value="Ig_E-set"/>
</dbReference>
<dbReference type="Gene3D" id="2.130.10.80">
    <property type="entry name" value="Galactose oxidase/kelch, beta-propeller"/>
    <property type="match status" value="1"/>
</dbReference>
<dbReference type="SUPFAM" id="SSF81296">
    <property type="entry name" value="E set domains"/>
    <property type="match status" value="1"/>
</dbReference>
<gene>
    <name evidence="5" type="ORF">C2E21_2989</name>
</gene>
<evidence type="ECO:0000256" key="1">
    <source>
        <dbReference type="ARBA" id="ARBA00022729"/>
    </source>
</evidence>
<dbReference type="InterPro" id="IPR013783">
    <property type="entry name" value="Ig-like_fold"/>
</dbReference>
<feature type="compositionally biased region" description="Low complexity" evidence="2">
    <location>
        <begin position="178"/>
        <end position="189"/>
    </location>
</feature>
<keyword evidence="6" id="KW-1185">Reference proteome</keyword>
<dbReference type="Pfam" id="PF09118">
    <property type="entry name" value="GO-like_E_set"/>
    <property type="match status" value="1"/>
</dbReference>
<dbReference type="InterPro" id="IPR011043">
    <property type="entry name" value="Gal_Oxase/kelch_b-propeller"/>
</dbReference>
<dbReference type="InterPro" id="IPR037293">
    <property type="entry name" value="Gal_Oxidase_central_sf"/>
</dbReference>
<dbReference type="Pfam" id="PF07250">
    <property type="entry name" value="Glyoxal_oxid_N"/>
    <property type="match status" value="1"/>
</dbReference>
<dbReference type="AlphaFoldDB" id="A0A2P6TW28"/>
<organism evidence="5 6">
    <name type="scientific">Chlorella sorokiniana</name>
    <name type="common">Freshwater green alga</name>
    <dbReference type="NCBI Taxonomy" id="3076"/>
    <lineage>
        <taxon>Eukaryota</taxon>
        <taxon>Viridiplantae</taxon>
        <taxon>Chlorophyta</taxon>
        <taxon>core chlorophytes</taxon>
        <taxon>Trebouxiophyceae</taxon>
        <taxon>Chlorellales</taxon>
        <taxon>Chlorellaceae</taxon>
        <taxon>Chlorella clade</taxon>
        <taxon>Chlorella</taxon>
    </lineage>
</organism>
<name>A0A2P6TW28_CHLSO</name>
<evidence type="ECO:0000313" key="6">
    <source>
        <dbReference type="Proteomes" id="UP000239899"/>
    </source>
</evidence>
<dbReference type="InterPro" id="IPR015202">
    <property type="entry name" value="GO-like_E_set"/>
</dbReference>
<dbReference type="InterPro" id="IPR009286">
    <property type="entry name" value="Ins_P5_2-kin"/>
</dbReference>
<dbReference type="InterPro" id="IPR009880">
    <property type="entry name" value="Glyoxal_oxidase_N"/>
</dbReference>
<sequence length="913" mass="98151">MVDDLGSPRDWQLKGEGNANLVFAYTGSHPRLVGRVLRVRKPRPPPPPEQAALEDAVWAPVLGPLAAGPLNAAAEHSIGEEAGADDALAAAAAAAAQREQLYVQQVLAPLLGRHHIPPQQPVRPSPAFLQQLLSGSGVCSSSDAQAAAAAAGTTALLPDVTLLPGAQQEAFQDRRQQNEQQTQQAQQIHQQRRQRPPGQPVGPVLCIELKPKCGFVASCGTVHPSNRELKHSRSRYQLHQLLKLSQGKINACSSYDPCDLFSGDPARLRSALGALLEQPQNNLLLFVDGQRQELSSRGVWFRYRLCFVDLDLKPLAKIPAHAELDCRIVAAAKRHLGAAGVSAALLLACCSATAARNLTDIHARGLKASPYFYPVGGKGAWDNRLYSTADLYMIHQNLMRDGKVVGWSTVSGKYGFGTALCDPMNRNPLTGDAKCQRILGKEGISAGKNVFCSGQVTTADSEIIMFGGHSQDIEWLRHFKYNDGKNMAVTKKALPTGRWYPGAATLPDGKIIMVAGVAKSGCANYVVGANCATANNPTFAIYDPKTGELGSDKMGMAAQLNEAYPMSTYPHSIVTPDGGLAIAAKSSLVKYNRVGDGTAQGTRFQKAWQWPNRPGAAWVYPQESQGILMPMSPPYNSMVLLSAGGSKQNNAGFNTPAEDGAWAISLTDPNAQWAFLGKMPQSRVMGDSLYMCNGDILFLNGGHQGVAGWSSQQVSYRFADGTSYTCPKARCSKADRDGQFLNREPMIYNTETFQWSAKGSLAQAIKPRLYHSSAILLPNCQVMASGSDVTADTTAEFFSPPSLALPGRPAITRVGQFPLNKPRIVVGDKIAVEFQSTAPIERALLIRTGATTHSMPFDARALWLPIVDRVANGVVLQLPASPNVLVPGMYMVVVHTADRNVHSNGHIISVYGN</sequence>
<evidence type="ECO:0000259" key="4">
    <source>
        <dbReference type="Pfam" id="PF09118"/>
    </source>
</evidence>